<dbReference type="GO" id="GO:0003723">
    <property type="term" value="F:RNA binding"/>
    <property type="evidence" value="ECO:0007669"/>
    <property type="project" value="InterPro"/>
</dbReference>
<dbReference type="Gene3D" id="3.40.1280.10">
    <property type="match status" value="1"/>
</dbReference>
<dbReference type="SUPFAM" id="SSF75217">
    <property type="entry name" value="alpha/beta knot"/>
    <property type="match status" value="1"/>
</dbReference>
<dbReference type="PANTHER" id="PTHR42786">
    <property type="entry name" value="TRNA/RRNA METHYLTRANSFERASE"/>
    <property type="match status" value="1"/>
</dbReference>
<evidence type="ECO:0000256" key="1">
    <source>
        <dbReference type="ARBA" id="ARBA00004496"/>
    </source>
</evidence>
<dbReference type="Gene3D" id="1.10.8.590">
    <property type="match status" value="1"/>
</dbReference>
<comment type="catalytic activity">
    <reaction evidence="13 15">
        <text>uridine(32) in tRNA + S-adenosyl-L-methionine = 2'-O-methyluridine(32) in tRNA + S-adenosyl-L-homocysteine + H(+)</text>
        <dbReference type="Rhea" id="RHEA:42936"/>
        <dbReference type="Rhea" id="RHEA-COMP:10107"/>
        <dbReference type="Rhea" id="RHEA-COMP:10290"/>
        <dbReference type="ChEBI" id="CHEBI:15378"/>
        <dbReference type="ChEBI" id="CHEBI:57856"/>
        <dbReference type="ChEBI" id="CHEBI:59789"/>
        <dbReference type="ChEBI" id="CHEBI:65315"/>
        <dbReference type="ChEBI" id="CHEBI:74478"/>
        <dbReference type="EC" id="2.1.1.200"/>
    </reaction>
</comment>
<keyword evidence="6 15" id="KW-0963">Cytoplasm</keyword>
<protein>
    <recommendedName>
        <fullName evidence="5 15">tRNA (cytidine/uridine-2'-O-)-methyltransferase TrmJ</fullName>
        <ecNumber evidence="4 15">2.1.1.200</ecNumber>
    </recommendedName>
    <alternativeName>
        <fullName evidence="11 15">tRNA (cytidine(32)/uridine(32)-2'-O)-methyltransferase</fullName>
    </alternativeName>
    <alternativeName>
        <fullName evidence="12 15">tRNA Cm32/Um32 methyltransferase</fullName>
    </alternativeName>
</protein>
<comment type="subcellular location">
    <subcellularLocation>
        <location evidence="1 15">Cytoplasm</location>
    </subcellularLocation>
</comment>
<keyword evidence="8 17" id="KW-0808">Transferase</keyword>
<dbReference type="GO" id="GO:0002128">
    <property type="term" value="P:tRNA nucleoside ribose methylation"/>
    <property type="evidence" value="ECO:0007669"/>
    <property type="project" value="TreeGrafter"/>
</dbReference>
<evidence type="ECO:0000256" key="4">
    <source>
        <dbReference type="ARBA" id="ARBA00012626"/>
    </source>
</evidence>
<dbReference type="GO" id="GO:0005829">
    <property type="term" value="C:cytosol"/>
    <property type="evidence" value="ECO:0007669"/>
    <property type="project" value="TreeGrafter"/>
</dbReference>
<dbReference type="Proteomes" id="UP000256294">
    <property type="component" value="Unassembled WGS sequence"/>
</dbReference>
<dbReference type="EC" id="2.1.1.200" evidence="4 15"/>
<dbReference type="NCBIfam" id="TIGR00050">
    <property type="entry name" value="rRNA_methyl_1"/>
    <property type="match status" value="1"/>
</dbReference>
<dbReference type="InterPro" id="IPR029026">
    <property type="entry name" value="tRNA_m1G_MTases_N"/>
</dbReference>
<accession>A0A3D9UDI4</accession>
<dbReference type="InterPro" id="IPR001537">
    <property type="entry name" value="SpoU_MeTrfase"/>
</dbReference>
<reference evidence="17 18" key="1">
    <citation type="submission" date="2018-08" db="EMBL/GenBank/DDBJ databases">
        <title>Genomic Encyclopedia of Archaeal and Bacterial Type Strains, Phase II (KMG-II): from individual species to whole genera.</title>
        <authorList>
            <person name="Goeker M."/>
        </authorList>
    </citation>
    <scope>NUCLEOTIDE SEQUENCE [LARGE SCALE GENOMIC DNA]</scope>
    <source>
        <strain evidence="17 18">DSM 17905</strain>
    </source>
</reference>
<sequence>MTNAVLRYSALILKLKAVMLENIRIILVETSHTGNMGSTARAMKTMGLTNLYLVNPLVQPDSHAIALSAGASDVIGNATIVDSLDEALTGCELVIGTSARSRTLSWPMVEPRECGEHCVKTAKNSPVAIVFGRERVGLTNEELQKCNYHLYIPTNPEYGSLNLAMAVQLVSYEIRMAHLITEEKANAADHEAEYPPAEDMERFYQHLEQVLSHSGFIRKAHPGQIMNKLRRLYTRARPEIQELNILRGILTSVEKWAGKSSESGRK</sequence>
<dbReference type="InterPro" id="IPR004384">
    <property type="entry name" value="RNA_MeTrfase_TrmJ/LasT"/>
</dbReference>
<evidence type="ECO:0000256" key="2">
    <source>
        <dbReference type="ARBA" id="ARBA00007228"/>
    </source>
</evidence>
<evidence type="ECO:0000256" key="11">
    <source>
        <dbReference type="ARBA" id="ARBA00031634"/>
    </source>
</evidence>
<evidence type="ECO:0000256" key="3">
    <source>
        <dbReference type="ARBA" id="ARBA00011738"/>
    </source>
</evidence>
<evidence type="ECO:0000256" key="15">
    <source>
        <dbReference type="RuleBase" id="RU362024"/>
    </source>
</evidence>
<proteinExistence type="inferred from homology"/>
<organism evidence="17 18">
    <name type="scientific">Xenorhabdus cabanillasii</name>
    <dbReference type="NCBI Taxonomy" id="351673"/>
    <lineage>
        <taxon>Bacteria</taxon>
        <taxon>Pseudomonadati</taxon>
        <taxon>Pseudomonadota</taxon>
        <taxon>Gammaproteobacteria</taxon>
        <taxon>Enterobacterales</taxon>
        <taxon>Morganellaceae</taxon>
        <taxon>Xenorhabdus</taxon>
    </lineage>
</organism>
<evidence type="ECO:0000313" key="17">
    <source>
        <dbReference type="EMBL" id="REF27552.1"/>
    </source>
</evidence>
<evidence type="ECO:0000259" key="16">
    <source>
        <dbReference type="Pfam" id="PF00588"/>
    </source>
</evidence>
<evidence type="ECO:0000256" key="8">
    <source>
        <dbReference type="ARBA" id="ARBA00022679"/>
    </source>
</evidence>
<dbReference type="FunFam" id="3.40.1280.10:FF:000006">
    <property type="entry name" value="Uncharacterized tRNA/rRNA methyltransferase HI_0380"/>
    <property type="match status" value="1"/>
</dbReference>
<evidence type="ECO:0000256" key="5">
    <source>
        <dbReference type="ARBA" id="ARBA00013781"/>
    </source>
</evidence>
<dbReference type="GO" id="GO:0160206">
    <property type="term" value="F:tRNA (cytidine(32)/uridine(32)-2'-O)-methyltransferase activity"/>
    <property type="evidence" value="ECO:0007669"/>
    <property type="project" value="UniProtKB-EC"/>
</dbReference>
<name>A0A3D9UDI4_9GAMM</name>
<comment type="subunit">
    <text evidence="3 15">Homodimer.</text>
</comment>
<evidence type="ECO:0000256" key="7">
    <source>
        <dbReference type="ARBA" id="ARBA00022603"/>
    </source>
</evidence>
<dbReference type="PANTHER" id="PTHR42786:SF2">
    <property type="entry name" value="TRNA (CYTIDINE_URIDINE-2'-O-)-METHYLTRANSFERASE TRMJ"/>
    <property type="match status" value="1"/>
</dbReference>
<dbReference type="InterPro" id="IPR029028">
    <property type="entry name" value="Alpha/beta_knot_MTases"/>
</dbReference>
<feature type="domain" description="tRNA/rRNA methyltransferase SpoU type" evidence="16">
    <location>
        <begin position="23"/>
        <end position="172"/>
    </location>
</feature>
<evidence type="ECO:0000256" key="9">
    <source>
        <dbReference type="ARBA" id="ARBA00022691"/>
    </source>
</evidence>
<comment type="caution">
    <text evidence="17">The sequence shown here is derived from an EMBL/GenBank/DDBJ whole genome shotgun (WGS) entry which is preliminary data.</text>
</comment>
<dbReference type="NCBIfam" id="NF011694">
    <property type="entry name" value="PRK15114.1"/>
    <property type="match status" value="1"/>
</dbReference>
<dbReference type="CDD" id="cd18093">
    <property type="entry name" value="SpoU-like_TrmJ"/>
    <property type="match status" value="1"/>
</dbReference>
<evidence type="ECO:0000256" key="6">
    <source>
        <dbReference type="ARBA" id="ARBA00022490"/>
    </source>
</evidence>
<gene>
    <name evidence="15" type="primary">trmJ</name>
    <name evidence="17" type="ORF">BDD26_2341</name>
</gene>
<dbReference type="FunFam" id="1.10.8.590:FF:000001">
    <property type="entry name" value="tRNA:Cm32/Um32 methyltransferase"/>
    <property type="match status" value="1"/>
</dbReference>
<dbReference type="AlphaFoldDB" id="A0A3D9UDI4"/>
<comment type="similarity">
    <text evidence="2">Belongs to the class IV-like SAM-binding methyltransferase superfamily. RNA methyltransferase TrmH family.</text>
</comment>
<evidence type="ECO:0000313" key="18">
    <source>
        <dbReference type="Proteomes" id="UP000256294"/>
    </source>
</evidence>
<evidence type="ECO:0000256" key="14">
    <source>
        <dbReference type="ARBA" id="ARBA00048557"/>
    </source>
</evidence>
<dbReference type="GO" id="GO:0106339">
    <property type="term" value="F:tRNA (cytidine(32)-2'-O)-methyltransferase activity"/>
    <property type="evidence" value="ECO:0007669"/>
    <property type="project" value="RHEA"/>
</dbReference>
<comment type="catalytic activity">
    <reaction evidence="14 15">
        <text>cytidine(32) in tRNA + S-adenosyl-L-methionine = 2'-O-methylcytidine(32) in tRNA + S-adenosyl-L-homocysteine + H(+)</text>
        <dbReference type="Rhea" id="RHEA:42932"/>
        <dbReference type="Rhea" id="RHEA-COMP:10288"/>
        <dbReference type="Rhea" id="RHEA-COMP:10289"/>
        <dbReference type="ChEBI" id="CHEBI:15378"/>
        <dbReference type="ChEBI" id="CHEBI:57856"/>
        <dbReference type="ChEBI" id="CHEBI:59789"/>
        <dbReference type="ChEBI" id="CHEBI:74495"/>
        <dbReference type="ChEBI" id="CHEBI:82748"/>
        <dbReference type="EC" id="2.1.1.200"/>
    </reaction>
</comment>
<dbReference type="Pfam" id="PF00588">
    <property type="entry name" value="SpoU_methylase"/>
    <property type="match status" value="1"/>
</dbReference>
<evidence type="ECO:0000256" key="12">
    <source>
        <dbReference type="ARBA" id="ARBA00032381"/>
    </source>
</evidence>
<keyword evidence="18" id="KW-1185">Reference proteome</keyword>
<dbReference type="PIRSF" id="PIRSF004808">
    <property type="entry name" value="LasT"/>
    <property type="match status" value="1"/>
</dbReference>
<evidence type="ECO:0000256" key="13">
    <source>
        <dbReference type="ARBA" id="ARBA00048256"/>
    </source>
</evidence>
<evidence type="ECO:0000256" key="10">
    <source>
        <dbReference type="ARBA" id="ARBA00022694"/>
    </source>
</evidence>
<keyword evidence="7 15" id="KW-0489">Methyltransferase</keyword>
<keyword evidence="9 15" id="KW-0949">S-adenosyl-L-methionine</keyword>
<dbReference type="EMBL" id="QTUB01000001">
    <property type="protein sequence ID" value="REF27552.1"/>
    <property type="molecule type" value="Genomic_DNA"/>
</dbReference>
<comment type="function">
    <text evidence="15">Catalyzes the formation of 2'O-methylated cytidine (Cm32) or 2'O-methylated uridine (Um32) at position 32 in tRNA.</text>
</comment>
<keyword evidence="10 15" id="KW-0819">tRNA processing</keyword>